<dbReference type="GO" id="GO:0003676">
    <property type="term" value="F:nucleic acid binding"/>
    <property type="evidence" value="ECO:0007669"/>
    <property type="project" value="InterPro"/>
</dbReference>
<dbReference type="OrthoDB" id="10066679at2759"/>
<sequence>MDIDIFLKKFEIEMRELEYPEDKWSFLLSKSFVAEVPSKICMNQSSYSVVKEQLLRTYGKTEAYYREQFVNCAIETNDDPQTFMDRMTSSFENWTETAKIEKTFDGLKTFLMIDKAIYECQEELKIFLLERKPKSIEDIVRLIRAYKVAHPDKKLFRGSDIEEIVAFNRTRDTRDNYINNGRRYRYDEQNRFRGQGRNQMGSRPGQFYSNRGRYQRNVQGRFGGVRDRRDQSLSMLTCAGSLEYFETFVGNKIARTIRDSGSTIVGVNKKLVEEQDYTGKSRNCVMFDGKTVQLPIARIKIDTPYFTGIVDACVIDYAHIDLIIGNIPGIKNCNEKDMGNWKKCFGMSITRSKCKDLDAGDLEKLFQLPDKKKKKEGLLQNSETLELNNVVFDKERFITEQKNDLEMRQLAQKGGRGGKFYIERGILVREIESQGRKIIQVVVPAEFRNIILKNGHDEAYAGHMGIHKTKQRIFRDFYWPSISKDIKNYVLSCKVCQMKGTKKIRAPLQKVDIPERPFSKIAIDLIGPMPVISNRGHRYILTVIDVCSRWPEAIPLKRIEASDIVQALYTLFTRFGFPEEVLSDRGTQFHCQLTTTFLKMFGIRQRFTAPYHPQSNGICERFNCTLKKALSKVADDNPKEWDVALPSILFAYRESRNETTGFSPFQMIYGGNPRGPMTILKELILPQEHVGNKESYDIVTETRNKVIKACEEASKHVLDKSELTQSRVNEHRKLTKLEVGQDVLVLLKDKENVLFTKWLGPYKVTRKISDVDYEIKIDSRLKIFHVDMLKEFRSQQKSEKSSKEDPLVIGASVSVDFETEERLGHIETISTDASQTWKDVEVTGISSEKTKEVTTLLEDFKNIFTDLPGRTNIIEHDIIN</sequence>
<dbReference type="InterPro" id="IPR054465">
    <property type="entry name" value="Integrase_p58-like_C"/>
</dbReference>
<reference evidence="3 4" key="1">
    <citation type="submission" date="2025-04" db="UniProtKB">
        <authorList>
            <consortium name="RefSeq"/>
        </authorList>
    </citation>
    <scope>IDENTIFICATION</scope>
</reference>
<dbReference type="AlphaFoldDB" id="A0A9W3B4Z0"/>
<dbReference type="Pfam" id="PF22938">
    <property type="entry name" value="Integrase_p58_C"/>
    <property type="match status" value="1"/>
</dbReference>
<dbReference type="RefSeq" id="XP_055894597.1">
    <property type="nucleotide sequence ID" value="XM_056038622.1"/>
</dbReference>
<dbReference type="InterPro" id="IPR041588">
    <property type="entry name" value="Integrase_H2C2"/>
</dbReference>
<feature type="domain" description="Integrase catalytic" evidence="1">
    <location>
        <begin position="513"/>
        <end position="672"/>
    </location>
</feature>
<dbReference type="KEGG" id="bgt:106066442"/>
<dbReference type="Proteomes" id="UP001165740">
    <property type="component" value="Chromosome 8"/>
</dbReference>
<dbReference type="RefSeq" id="XP_055894598.1">
    <property type="nucleotide sequence ID" value="XM_056038623.1"/>
</dbReference>
<protein>
    <submittedName>
        <fullName evidence="3 4">Uncharacterized protein LOC106066442</fullName>
    </submittedName>
</protein>
<organism evidence="2 4">
    <name type="scientific">Biomphalaria glabrata</name>
    <name type="common">Bloodfluke planorb</name>
    <name type="synonym">Freshwater snail</name>
    <dbReference type="NCBI Taxonomy" id="6526"/>
    <lineage>
        <taxon>Eukaryota</taxon>
        <taxon>Metazoa</taxon>
        <taxon>Spiralia</taxon>
        <taxon>Lophotrochozoa</taxon>
        <taxon>Mollusca</taxon>
        <taxon>Gastropoda</taxon>
        <taxon>Heterobranchia</taxon>
        <taxon>Euthyneura</taxon>
        <taxon>Panpulmonata</taxon>
        <taxon>Hygrophila</taxon>
        <taxon>Lymnaeoidea</taxon>
        <taxon>Planorbidae</taxon>
        <taxon>Biomphalaria</taxon>
    </lineage>
</organism>
<proteinExistence type="predicted"/>
<dbReference type="InterPro" id="IPR012337">
    <property type="entry name" value="RNaseH-like_sf"/>
</dbReference>
<dbReference type="SUPFAM" id="SSF53098">
    <property type="entry name" value="Ribonuclease H-like"/>
    <property type="match status" value="1"/>
</dbReference>
<dbReference type="Pfam" id="PF17921">
    <property type="entry name" value="Integrase_H2C2"/>
    <property type="match status" value="1"/>
</dbReference>
<dbReference type="RefSeq" id="XP_013080918.2">
    <property type="nucleotide sequence ID" value="XM_013225464.2"/>
</dbReference>
<dbReference type="InterPro" id="IPR050951">
    <property type="entry name" value="Retrovirus_Pol_polyprotein"/>
</dbReference>
<dbReference type="Gene3D" id="1.10.340.70">
    <property type="match status" value="1"/>
</dbReference>
<dbReference type="Gene3D" id="3.30.420.10">
    <property type="entry name" value="Ribonuclease H-like superfamily/Ribonuclease H"/>
    <property type="match status" value="1"/>
</dbReference>
<dbReference type="InterPro" id="IPR036397">
    <property type="entry name" value="RNaseH_sf"/>
</dbReference>
<dbReference type="FunFam" id="3.30.420.10:FF:000032">
    <property type="entry name" value="Retrovirus-related Pol polyprotein from transposon 297-like Protein"/>
    <property type="match status" value="1"/>
</dbReference>
<dbReference type="GeneID" id="106066442"/>
<evidence type="ECO:0000259" key="1">
    <source>
        <dbReference type="PROSITE" id="PS50994"/>
    </source>
</evidence>
<dbReference type="Pfam" id="PF00665">
    <property type="entry name" value="rve"/>
    <property type="match status" value="1"/>
</dbReference>
<evidence type="ECO:0000313" key="5">
    <source>
        <dbReference type="RefSeq" id="XP_055894598.1"/>
    </source>
</evidence>
<dbReference type="PROSITE" id="PS50994">
    <property type="entry name" value="INTEGRASE"/>
    <property type="match status" value="1"/>
</dbReference>
<dbReference type="FunFam" id="1.10.340.70:FF:000001">
    <property type="entry name" value="Retrovirus-related Pol polyprotein from transposon gypsy-like Protein"/>
    <property type="match status" value="1"/>
</dbReference>
<evidence type="ECO:0000313" key="2">
    <source>
        <dbReference type="Proteomes" id="UP001165740"/>
    </source>
</evidence>
<gene>
    <name evidence="3 4 5" type="primary">LOC106066442</name>
</gene>
<dbReference type="InterPro" id="IPR038269">
    <property type="entry name" value="SCAN_sf"/>
</dbReference>
<accession>A0A9W3B4Z0</accession>
<dbReference type="InterPro" id="IPR001584">
    <property type="entry name" value="Integrase_cat-core"/>
</dbReference>
<dbReference type="GO" id="GO:0015074">
    <property type="term" value="P:DNA integration"/>
    <property type="evidence" value="ECO:0007669"/>
    <property type="project" value="InterPro"/>
</dbReference>
<dbReference type="PANTHER" id="PTHR37984">
    <property type="entry name" value="PROTEIN CBG26694"/>
    <property type="match status" value="1"/>
</dbReference>
<dbReference type="OMA" id="ICRHRYL"/>
<dbReference type="PANTHER" id="PTHR37984:SF15">
    <property type="entry name" value="INTEGRASE CATALYTIC DOMAIN-CONTAINING PROTEIN"/>
    <property type="match status" value="1"/>
</dbReference>
<evidence type="ECO:0000313" key="3">
    <source>
        <dbReference type="RefSeq" id="XP_013080918.2"/>
    </source>
</evidence>
<evidence type="ECO:0000313" key="4">
    <source>
        <dbReference type="RefSeq" id="XP_055894597.1"/>
    </source>
</evidence>
<dbReference type="SUPFAM" id="SSF47353">
    <property type="entry name" value="Retrovirus capsid dimerization domain-like"/>
    <property type="match status" value="1"/>
</dbReference>
<name>A0A9W3B4Z0_BIOGL</name>
<dbReference type="Gene3D" id="1.10.4020.10">
    <property type="entry name" value="DNA breaking-rejoining enzymes"/>
    <property type="match status" value="1"/>
</dbReference>
<keyword evidence="2" id="KW-1185">Reference proteome</keyword>